<accession>A7EU53</accession>
<gene>
    <name evidence="2" type="ORF">SS1G_08860</name>
</gene>
<feature type="chain" id="PRO_5002708545" evidence="1">
    <location>
        <begin position="18"/>
        <end position="141"/>
    </location>
</feature>
<organism evidence="2 3">
    <name type="scientific">Sclerotinia sclerotiorum (strain ATCC 18683 / 1980 / Ss-1)</name>
    <name type="common">White mold</name>
    <name type="synonym">Whetzelinia sclerotiorum</name>
    <dbReference type="NCBI Taxonomy" id="665079"/>
    <lineage>
        <taxon>Eukaryota</taxon>
        <taxon>Fungi</taxon>
        <taxon>Dikarya</taxon>
        <taxon>Ascomycota</taxon>
        <taxon>Pezizomycotina</taxon>
        <taxon>Leotiomycetes</taxon>
        <taxon>Helotiales</taxon>
        <taxon>Sclerotiniaceae</taxon>
        <taxon>Sclerotinia</taxon>
    </lineage>
</organism>
<keyword evidence="1" id="KW-0732">Signal</keyword>
<dbReference type="GeneID" id="5486103"/>
<evidence type="ECO:0000313" key="3">
    <source>
        <dbReference type="Proteomes" id="UP000001312"/>
    </source>
</evidence>
<keyword evidence="3" id="KW-1185">Reference proteome</keyword>
<evidence type="ECO:0000256" key="1">
    <source>
        <dbReference type="SAM" id="SignalP"/>
    </source>
</evidence>
<dbReference type="KEGG" id="ssl:SS1G_08860"/>
<dbReference type="AlphaFoldDB" id="A7EU53"/>
<name>A7EU53_SCLS1</name>
<dbReference type="EMBL" id="CH476632">
    <property type="protein sequence ID" value="EDN92995.1"/>
    <property type="molecule type" value="Genomic_DNA"/>
</dbReference>
<sequence length="141" mass="15415">MYSSLGILGLTLRIVLGESSDNLRQVCTTPHVLFLWCPLSSESFLSPPSKTNRPTKPECVATMIEAYPAAVIWPDNIKAFAESIIGEILALSETVAEIYIRRRGFASTMVKLDDGIYSLTLPQTMRSVVADSKDKCVTTSG</sequence>
<dbReference type="RefSeq" id="XP_001590096.1">
    <property type="nucleotide sequence ID" value="XM_001590046.1"/>
</dbReference>
<dbReference type="Proteomes" id="UP000001312">
    <property type="component" value="Unassembled WGS sequence"/>
</dbReference>
<evidence type="ECO:0000313" key="2">
    <source>
        <dbReference type="EMBL" id="EDN92995.1"/>
    </source>
</evidence>
<reference evidence="3" key="1">
    <citation type="journal article" date="2011" name="PLoS Genet.">
        <title>Genomic analysis of the necrotrophic fungal pathogens Sclerotinia sclerotiorum and Botrytis cinerea.</title>
        <authorList>
            <person name="Amselem J."/>
            <person name="Cuomo C.A."/>
            <person name="van Kan J.A."/>
            <person name="Viaud M."/>
            <person name="Benito E.P."/>
            <person name="Couloux A."/>
            <person name="Coutinho P.M."/>
            <person name="de Vries R.P."/>
            <person name="Dyer P.S."/>
            <person name="Fillinger S."/>
            <person name="Fournier E."/>
            <person name="Gout L."/>
            <person name="Hahn M."/>
            <person name="Kohn L."/>
            <person name="Lapalu N."/>
            <person name="Plummer K.M."/>
            <person name="Pradier J.M."/>
            <person name="Quevillon E."/>
            <person name="Sharon A."/>
            <person name="Simon A."/>
            <person name="ten Have A."/>
            <person name="Tudzynski B."/>
            <person name="Tudzynski P."/>
            <person name="Wincker P."/>
            <person name="Andrew M."/>
            <person name="Anthouard V."/>
            <person name="Beever R.E."/>
            <person name="Beffa R."/>
            <person name="Benoit I."/>
            <person name="Bouzid O."/>
            <person name="Brault B."/>
            <person name="Chen Z."/>
            <person name="Choquer M."/>
            <person name="Collemare J."/>
            <person name="Cotton P."/>
            <person name="Danchin E.G."/>
            <person name="Da Silva C."/>
            <person name="Gautier A."/>
            <person name="Giraud C."/>
            <person name="Giraud T."/>
            <person name="Gonzalez C."/>
            <person name="Grossetete S."/>
            <person name="Guldener U."/>
            <person name="Henrissat B."/>
            <person name="Howlett B.J."/>
            <person name="Kodira C."/>
            <person name="Kretschmer M."/>
            <person name="Lappartient A."/>
            <person name="Leroch M."/>
            <person name="Levis C."/>
            <person name="Mauceli E."/>
            <person name="Neuveglise C."/>
            <person name="Oeser B."/>
            <person name="Pearson M."/>
            <person name="Poulain J."/>
            <person name="Poussereau N."/>
            <person name="Quesneville H."/>
            <person name="Rascle C."/>
            <person name="Schumacher J."/>
            <person name="Segurens B."/>
            <person name="Sexton A."/>
            <person name="Silva E."/>
            <person name="Sirven C."/>
            <person name="Soanes D.M."/>
            <person name="Talbot N.J."/>
            <person name="Templeton M."/>
            <person name="Yandava C."/>
            <person name="Yarden O."/>
            <person name="Zeng Q."/>
            <person name="Rollins J.A."/>
            <person name="Lebrun M.H."/>
            <person name="Dickman M."/>
        </authorList>
    </citation>
    <scope>NUCLEOTIDE SEQUENCE [LARGE SCALE GENOMIC DNA]</scope>
    <source>
        <strain evidence="3">ATCC 18683 / 1980 / Ss-1</strain>
    </source>
</reference>
<protein>
    <submittedName>
        <fullName evidence="2">Uncharacterized protein</fullName>
    </submittedName>
</protein>
<dbReference type="InParanoid" id="A7EU53"/>
<feature type="signal peptide" evidence="1">
    <location>
        <begin position="1"/>
        <end position="17"/>
    </location>
</feature>
<proteinExistence type="predicted"/>